<dbReference type="Pfam" id="PF09139">
    <property type="entry name" value="Tam41_Mmp37"/>
    <property type="match status" value="2"/>
</dbReference>
<dbReference type="GO" id="GO:0016024">
    <property type="term" value="P:CDP-diacylglycerol biosynthetic process"/>
    <property type="evidence" value="ECO:0007669"/>
    <property type="project" value="UniProtKB-UniPathway"/>
</dbReference>
<evidence type="ECO:0000256" key="2">
    <source>
        <dbReference type="ARBA" id="ARBA00004443"/>
    </source>
</evidence>
<evidence type="ECO:0000313" key="19">
    <source>
        <dbReference type="EMBL" id="RHY05647.1"/>
    </source>
</evidence>
<keyword evidence="15" id="KW-0472">Membrane</keyword>
<evidence type="ECO:0000256" key="9">
    <source>
        <dbReference type="ARBA" id="ARBA00022679"/>
    </source>
</evidence>
<dbReference type="InterPro" id="IPR015222">
    <property type="entry name" value="Tam41"/>
</dbReference>
<name>A0A397AJ39_APHAT</name>
<evidence type="ECO:0000256" key="15">
    <source>
        <dbReference type="ARBA" id="ARBA00023136"/>
    </source>
</evidence>
<evidence type="ECO:0000256" key="18">
    <source>
        <dbReference type="ARBA" id="ARBA00029893"/>
    </source>
</evidence>
<evidence type="ECO:0000256" key="1">
    <source>
        <dbReference type="ARBA" id="ARBA00001946"/>
    </source>
</evidence>
<protein>
    <recommendedName>
        <fullName evidence="7">Phosphatidate cytidylyltransferase, mitochondrial</fullName>
        <ecNumber evidence="6">2.7.7.41</ecNumber>
    </recommendedName>
    <alternativeName>
        <fullName evidence="18">CDP-diacylglycerol synthase</fullName>
    </alternativeName>
</protein>
<keyword evidence="10" id="KW-0548">Nucleotidyltransferase</keyword>
<accession>A0A397AJ39</accession>
<evidence type="ECO:0000256" key="8">
    <source>
        <dbReference type="ARBA" id="ARBA00022516"/>
    </source>
</evidence>
<keyword evidence="11" id="KW-0999">Mitochondrion inner membrane</keyword>
<keyword evidence="8" id="KW-0444">Lipid biosynthesis</keyword>
<dbReference type="Proteomes" id="UP000266239">
    <property type="component" value="Unassembled WGS sequence"/>
</dbReference>
<dbReference type="GO" id="GO:0004605">
    <property type="term" value="F:phosphatidate cytidylyltransferase activity"/>
    <property type="evidence" value="ECO:0007669"/>
    <property type="project" value="UniProtKB-EC"/>
</dbReference>
<evidence type="ECO:0000256" key="12">
    <source>
        <dbReference type="ARBA" id="ARBA00022842"/>
    </source>
</evidence>
<comment type="pathway">
    <text evidence="4">Lipid metabolism.</text>
</comment>
<evidence type="ECO:0000256" key="7">
    <source>
        <dbReference type="ARBA" id="ARBA00018337"/>
    </source>
</evidence>
<keyword evidence="9" id="KW-0808">Transferase</keyword>
<keyword evidence="13" id="KW-0443">Lipid metabolism</keyword>
<evidence type="ECO:0000256" key="11">
    <source>
        <dbReference type="ARBA" id="ARBA00022792"/>
    </source>
</evidence>
<evidence type="ECO:0000256" key="4">
    <source>
        <dbReference type="ARBA" id="ARBA00005189"/>
    </source>
</evidence>
<dbReference type="VEuPathDB" id="FungiDB:H257_09272"/>
<comment type="cofactor">
    <cofactor evidence="1">
        <name>Mg(2+)</name>
        <dbReference type="ChEBI" id="CHEBI:18420"/>
    </cofactor>
</comment>
<evidence type="ECO:0000256" key="6">
    <source>
        <dbReference type="ARBA" id="ARBA00012487"/>
    </source>
</evidence>
<comment type="caution">
    <text evidence="19">The sequence shown here is derived from an EMBL/GenBank/DDBJ whole genome shotgun (WGS) entry which is preliminary data.</text>
</comment>
<evidence type="ECO:0000256" key="3">
    <source>
        <dbReference type="ARBA" id="ARBA00005119"/>
    </source>
</evidence>
<proteinExistence type="inferred from homology"/>
<dbReference type="GO" id="GO:0032049">
    <property type="term" value="P:cardiolipin biosynthetic process"/>
    <property type="evidence" value="ECO:0007669"/>
    <property type="project" value="InterPro"/>
</dbReference>
<feature type="non-terminal residue" evidence="19">
    <location>
        <position position="1"/>
    </location>
</feature>
<dbReference type="EMBL" id="QUTA01007831">
    <property type="protein sequence ID" value="RHY05647.1"/>
    <property type="molecule type" value="Genomic_DNA"/>
</dbReference>
<keyword evidence="17" id="KW-1208">Phospholipid metabolism</keyword>
<organism evidence="19 20">
    <name type="scientific">Aphanomyces astaci</name>
    <name type="common">Crayfish plague agent</name>
    <dbReference type="NCBI Taxonomy" id="112090"/>
    <lineage>
        <taxon>Eukaryota</taxon>
        <taxon>Sar</taxon>
        <taxon>Stramenopiles</taxon>
        <taxon>Oomycota</taxon>
        <taxon>Saprolegniomycetes</taxon>
        <taxon>Saprolegniales</taxon>
        <taxon>Verrucalvaceae</taxon>
        <taxon>Aphanomyces</taxon>
    </lineage>
</organism>
<comment type="similarity">
    <text evidence="5">Belongs to the TAM41 family.</text>
</comment>
<dbReference type="EC" id="2.7.7.41" evidence="6"/>
<comment type="pathway">
    <text evidence="3">Phospholipid metabolism; CDP-diacylglycerol biosynthesis; CDP-diacylglycerol from sn-glycerol 3-phosphate: step 3/3.</text>
</comment>
<dbReference type="PANTHER" id="PTHR13619">
    <property type="entry name" value="PHOSPHATIDATE CYTIDYLYLTRANSFERASE, MITOCHONDRIAL"/>
    <property type="match status" value="1"/>
</dbReference>
<keyword evidence="14" id="KW-0496">Mitochondrion</keyword>
<evidence type="ECO:0000256" key="10">
    <source>
        <dbReference type="ARBA" id="ARBA00022695"/>
    </source>
</evidence>
<dbReference type="GO" id="GO:0005743">
    <property type="term" value="C:mitochondrial inner membrane"/>
    <property type="evidence" value="ECO:0007669"/>
    <property type="project" value="UniProtKB-SubCell"/>
</dbReference>
<dbReference type="PANTHER" id="PTHR13619:SF0">
    <property type="entry name" value="PHOSPHATIDATE CYTIDYLYLTRANSFERASE, MITOCHONDRIAL"/>
    <property type="match status" value="1"/>
</dbReference>
<keyword evidence="16" id="KW-0594">Phospholipid biosynthesis</keyword>
<evidence type="ECO:0000256" key="17">
    <source>
        <dbReference type="ARBA" id="ARBA00023264"/>
    </source>
</evidence>
<dbReference type="UniPathway" id="UPA00557">
    <property type="reaction ID" value="UER00614"/>
</dbReference>
<sequence>LHTNMAASLAALLPYFPPVDFAMGYGSAVFQQSGHNDSTSMIDLVLAVEDPLAWHTEQLQRHPEHYSGIKHLGPEAIVYVQENFGAGCYYNTLVPVPGSSQLSTFPPCVQRLPTFSCLVKYGVVKTSTLCHELTEWPTLYLSGRMHKPVRGVNIITSTPAIDAAASTNLTNALHLAILGLPETFTEEQLFMVFRLKVTQTPHGKKLLKFAVSAVVGQYSRTQSLKGIATAGGIKTLVYVWQKLSRTYLGK</sequence>
<evidence type="ECO:0000256" key="14">
    <source>
        <dbReference type="ARBA" id="ARBA00023128"/>
    </source>
</evidence>
<comment type="subcellular location">
    <subcellularLocation>
        <location evidence="2">Mitochondrion inner membrane</location>
        <topology evidence="2">Peripheral membrane protein</topology>
        <orientation evidence="2">Matrix side</orientation>
    </subcellularLocation>
</comment>
<evidence type="ECO:0000256" key="13">
    <source>
        <dbReference type="ARBA" id="ARBA00023098"/>
    </source>
</evidence>
<dbReference type="AlphaFoldDB" id="A0A397AJ39"/>
<evidence type="ECO:0000313" key="20">
    <source>
        <dbReference type="Proteomes" id="UP000266239"/>
    </source>
</evidence>
<keyword evidence="12" id="KW-0460">Magnesium</keyword>
<reference evidence="19 20" key="1">
    <citation type="submission" date="2018-08" db="EMBL/GenBank/DDBJ databases">
        <title>Aphanomyces genome sequencing and annotation.</title>
        <authorList>
            <person name="Minardi D."/>
            <person name="Oidtmann B."/>
            <person name="Van Der Giezen M."/>
            <person name="Studholme D.J."/>
        </authorList>
    </citation>
    <scope>NUCLEOTIDE SEQUENCE [LARGE SCALE GENOMIC DNA]</scope>
    <source>
        <strain evidence="19 20">Yx</strain>
    </source>
</reference>
<gene>
    <name evidence="19" type="ORF">DYB25_008966</name>
</gene>
<evidence type="ECO:0000256" key="16">
    <source>
        <dbReference type="ARBA" id="ARBA00023209"/>
    </source>
</evidence>
<evidence type="ECO:0000256" key="5">
    <source>
        <dbReference type="ARBA" id="ARBA00005458"/>
    </source>
</evidence>